<sequence>MNDQSEPPTKKRRTEAPIQEQPIQLKEDDPVLSKGEEPIPLKDEEEGLEELFLLLMRIHKLTRRNQELKQILDETLAETSKLRTRLDYLRVVHYLKAENPMFKPISILISPLPVPRLYPVRILAKERVSW</sequence>
<evidence type="ECO:0000256" key="1">
    <source>
        <dbReference type="SAM" id="MobiDB-lite"/>
    </source>
</evidence>
<accession>A0A428U0F3</accession>
<comment type="caution">
    <text evidence="2">The sequence shown here is derived from an EMBL/GenBank/DDBJ whole genome shotgun (WGS) entry which is preliminary data.</text>
</comment>
<name>A0A428U0F3_9HYPO</name>
<organism evidence="2 3">
    <name type="scientific">Fusarium oligoseptatum</name>
    <dbReference type="NCBI Taxonomy" id="2604345"/>
    <lineage>
        <taxon>Eukaryota</taxon>
        <taxon>Fungi</taxon>
        <taxon>Dikarya</taxon>
        <taxon>Ascomycota</taxon>
        <taxon>Pezizomycotina</taxon>
        <taxon>Sordariomycetes</taxon>
        <taxon>Hypocreomycetidae</taxon>
        <taxon>Hypocreales</taxon>
        <taxon>Nectriaceae</taxon>
        <taxon>Fusarium</taxon>
        <taxon>Fusarium solani species complex</taxon>
    </lineage>
</organism>
<keyword evidence="3" id="KW-1185">Reference proteome</keyword>
<feature type="compositionally biased region" description="Basic and acidic residues" evidence="1">
    <location>
        <begin position="25"/>
        <end position="40"/>
    </location>
</feature>
<evidence type="ECO:0000313" key="3">
    <source>
        <dbReference type="Proteomes" id="UP000287144"/>
    </source>
</evidence>
<dbReference type="Proteomes" id="UP000287144">
    <property type="component" value="Unassembled WGS sequence"/>
</dbReference>
<dbReference type="EMBL" id="NKCK01000038">
    <property type="protein sequence ID" value="RSM07779.1"/>
    <property type="molecule type" value="Genomic_DNA"/>
</dbReference>
<dbReference type="AlphaFoldDB" id="A0A428U0F3"/>
<gene>
    <name evidence="2" type="ORF">CEP52_005054</name>
</gene>
<reference evidence="2 3" key="1">
    <citation type="submission" date="2017-06" db="EMBL/GenBank/DDBJ databases">
        <title>Comparative genomic analysis of Ambrosia Fusariam Clade fungi.</title>
        <authorList>
            <person name="Stajich J.E."/>
            <person name="Carrillo J."/>
            <person name="Kijimoto T."/>
            <person name="Eskalen A."/>
            <person name="O'Donnell K."/>
            <person name="Kasson M."/>
        </authorList>
    </citation>
    <scope>NUCLEOTIDE SEQUENCE [LARGE SCALE GENOMIC DNA]</scope>
    <source>
        <strain evidence="2 3">NRRL62579</strain>
    </source>
</reference>
<proteinExistence type="predicted"/>
<feature type="region of interest" description="Disordered" evidence="1">
    <location>
        <begin position="1"/>
        <end position="40"/>
    </location>
</feature>
<protein>
    <submittedName>
        <fullName evidence="2">Uncharacterized protein</fullName>
    </submittedName>
</protein>
<evidence type="ECO:0000313" key="2">
    <source>
        <dbReference type="EMBL" id="RSM07779.1"/>
    </source>
</evidence>